<dbReference type="Proteomes" id="UP000606172">
    <property type="component" value="Unassembled WGS sequence"/>
</dbReference>
<protein>
    <submittedName>
        <fullName evidence="1">Uncharacterized protein</fullName>
    </submittedName>
</protein>
<accession>A0A919RIJ9</accession>
<gene>
    <name evidence="1" type="ORF">Ssi02_46780</name>
</gene>
<reference evidence="1" key="1">
    <citation type="submission" date="2021-01" db="EMBL/GenBank/DDBJ databases">
        <title>Whole genome shotgun sequence of Sinosporangium siamense NBRC 109515.</title>
        <authorList>
            <person name="Komaki H."/>
            <person name="Tamura T."/>
        </authorList>
    </citation>
    <scope>NUCLEOTIDE SEQUENCE</scope>
    <source>
        <strain evidence="1">NBRC 109515</strain>
    </source>
</reference>
<name>A0A919RIJ9_9ACTN</name>
<proteinExistence type="predicted"/>
<evidence type="ECO:0000313" key="2">
    <source>
        <dbReference type="Proteomes" id="UP000606172"/>
    </source>
</evidence>
<organism evidence="1 2">
    <name type="scientific">Sinosporangium siamense</name>
    <dbReference type="NCBI Taxonomy" id="1367973"/>
    <lineage>
        <taxon>Bacteria</taxon>
        <taxon>Bacillati</taxon>
        <taxon>Actinomycetota</taxon>
        <taxon>Actinomycetes</taxon>
        <taxon>Streptosporangiales</taxon>
        <taxon>Streptosporangiaceae</taxon>
        <taxon>Sinosporangium</taxon>
    </lineage>
</organism>
<comment type="caution">
    <text evidence="1">The sequence shown here is derived from an EMBL/GenBank/DDBJ whole genome shotgun (WGS) entry which is preliminary data.</text>
</comment>
<keyword evidence="2" id="KW-1185">Reference proteome</keyword>
<dbReference type="EMBL" id="BOOW01000030">
    <property type="protein sequence ID" value="GII94447.1"/>
    <property type="molecule type" value="Genomic_DNA"/>
</dbReference>
<sequence length="110" mass="12437">MDFEKPERRTAPRPYVRGAKASNGCQLTEGYAREYDHHMDGTYPLVRELFPDLITDLISCLEKDGEPELAIVARDVRLYQWCGCGDDLCQSFYTTHPLVGPTVPSIVACR</sequence>
<evidence type="ECO:0000313" key="1">
    <source>
        <dbReference type="EMBL" id="GII94447.1"/>
    </source>
</evidence>
<dbReference type="AlphaFoldDB" id="A0A919RIJ9"/>